<reference evidence="2 3" key="1">
    <citation type="submission" date="2019-02" db="EMBL/GenBank/DDBJ databases">
        <title>Paenibacillus sp. nov., isolated from surface-sterilized tissue of Thalictrum simplex L.</title>
        <authorList>
            <person name="Tuo L."/>
        </authorList>
    </citation>
    <scope>NUCLEOTIDE SEQUENCE [LARGE SCALE GENOMIC DNA]</scope>
    <source>
        <strain evidence="2 3">N2SHLJ1</strain>
    </source>
</reference>
<dbReference type="OrthoDB" id="5503604at2"/>
<sequence length="222" mass="25797">MLQWFTGDSFMIIAPMLLDSSDKPYDFRDYIFEPKLQGVRAILMKSGPETRLFFQKDIEVTRLFPELYHVPIDGDVTLDGVICSGSLLGRDMESGSTLVQKRARIKKRKQIAGAARELPVRFVAFDILTLKGRDLRKLSLMKRKSILDSVLLEDEYYKRIRYFEEDKLHLYGVVYANVKESIIAKRKDSKYVSRRTHDWVELTHPDMVRKELTSGLLEADDN</sequence>
<dbReference type="Proteomes" id="UP000293142">
    <property type="component" value="Unassembled WGS sequence"/>
</dbReference>
<dbReference type="Pfam" id="PF01068">
    <property type="entry name" value="DNA_ligase_A_M"/>
    <property type="match status" value="1"/>
</dbReference>
<accession>A0A4Q9DC80</accession>
<evidence type="ECO:0000313" key="3">
    <source>
        <dbReference type="Proteomes" id="UP000293142"/>
    </source>
</evidence>
<feature type="domain" description="ATP-dependent DNA ligase family profile" evidence="1">
    <location>
        <begin position="28"/>
        <end position="200"/>
    </location>
</feature>
<dbReference type="GO" id="GO:0006281">
    <property type="term" value="P:DNA repair"/>
    <property type="evidence" value="ECO:0007669"/>
    <property type="project" value="InterPro"/>
</dbReference>
<dbReference type="SUPFAM" id="SSF56091">
    <property type="entry name" value="DNA ligase/mRNA capping enzyme, catalytic domain"/>
    <property type="match status" value="1"/>
</dbReference>
<evidence type="ECO:0000259" key="1">
    <source>
        <dbReference type="Pfam" id="PF01068"/>
    </source>
</evidence>
<dbReference type="Gene3D" id="3.30.1490.70">
    <property type="match status" value="1"/>
</dbReference>
<dbReference type="Gene3D" id="3.30.470.30">
    <property type="entry name" value="DNA ligase/mRNA capping enzyme"/>
    <property type="match status" value="1"/>
</dbReference>
<dbReference type="AlphaFoldDB" id="A0A4Q9DC80"/>
<organism evidence="2 3">
    <name type="scientific">Paenibacillus thalictri</name>
    <dbReference type="NCBI Taxonomy" id="2527873"/>
    <lineage>
        <taxon>Bacteria</taxon>
        <taxon>Bacillati</taxon>
        <taxon>Bacillota</taxon>
        <taxon>Bacilli</taxon>
        <taxon>Bacillales</taxon>
        <taxon>Paenibacillaceae</taxon>
        <taxon>Paenibacillus</taxon>
    </lineage>
</organism>
<dbReference type="InterPro" id="IPR012310">
    <property type="entry name" value="DNA_ligase_ATP-dep_cent"/>
</dbReference>
<evidence type="ECO:0000313" key="2">
    <source>
        <dbReference type="EMBL" id="TBL67902.1"/>
    </source>
</evidence>
<dbReference type="GO" id="GO:0005524">
    <property type="term" value="F:ATP binding"/>
    <property type="evidence" value="ECO:0007669"/>
    <property type="project" value="InterPro"/>
</dbReference>
<keyword evidence="3" id="KW-1185">Reference proteome</keyword>
<gene>
    <name evidence="2" type="ORF">EYB31_39120</name>
</gene>
<proteinExistence type="predicted"/>
<protein>
    <recommendedName>
        <fullName evidence="1">ATP-dependent DNA ligase family profile domain-containing protein</fullName>
    </recommendedName>
</protein>
<name>A0A4Q9DC80_9BACL</name>
<dbReference type="GO" id="GO:0006310">
    <property type="term" value="P:DNA recombination"/>
    <property type="evidence" value="ECO:0007669"/>
    <property type="project" value="InterPro"/>
</dbReference>
<dbReference type="EMBL" id="SIRE01000052">
    <property type="protein sequence ID" value="TBL67902.1"/>
    <property type="molecule type" value="Genomic_DNA"/>
</dbReference>
<comment type="caution">
    <text evidence="2">The sequence shown here is derived from an EMBL/GenBank/DDBJ whole genome shotgun (WGS) entry which is preliminary data.</text>
</comment>
<dbReference type="GO" id="GO:0003910">
    <property type="term" value="F:DNA ligase (ATP) activity"/>
    <property type="evidence" value="ECO:0007669"/>
    <property type="project" value="InterPro"/>
</dbReference>